<proteinExistence type="predicted"/>
<comment type="caution">
    <text evidence="2">The sequence shown here is derived from an EMBL/GenBank/DDBJ whole genome shotgun (WGS) entry which is preliminary data.</text>
</comment>
<evidence type="ECO:0000313" key="2">
    <source>
        <dbReference type="EMBL" id="OMO88075.1"/>
    </source>
</evidence>
<accession>A0A1R3IZS2</accession>
<reference evidence="3" key="1">
    <citation type="submission" date="2013-09" db="EMBL/GenBank/DDBJ databases">
        <title>Corchorus olitorius genome sequencing.</title>
        <authorList>
            <person name="Alam M."/>
            <person name="Haque M.S."/>
            <person name="Islam M.S."/>
            <person name="Emdad E.M."/>
            <person name="Islam M.M."/>
            <person name="Ahmed B."/>
            <person name="Halim A."/>
            <person name="Hossen Q.M.M."/>
            <person name="Hossain M.Z."/>
            <person name="Ahmed R."/>
            <person name="Khan M.M."/>
            <person name="Islam R."/>
            <person name="Rashid M.M."/>
            <person name="Khan S.A."/>
            <person name="Rahman M.S."/>
            <person name="Alam M."/>
            <person name="Yahiya A.S."/>
            <person name="Khan M.S."/>
            <person name="Azam M.S."/>
            <person name="Haque T."/>
            <person name="Lashkar M.Z.H."/>
            <person name="Akhand A.I."/>
            <person name="Morshed G."/>
            <person name="Roy S."/>
            <person name="Uddin K.S."/>
            <person name="Rabeya T."/>
            <person name="Hossain A.S."/>
            <person name="Chowdhury A."/>
            <person name="Snigdha A.R."/>
            <person name="Mortoza M.S."/>
            <person name="Matin S.A."/>
            <person name="Hoque S.M.E."/>
            <person name="Islam M.K."/>
            <person name="Roy D.K."/>
            <person name="Haider R."/>
            <person name="Moosa M.M."/>
            <person name="Elias S.M."/>
            <person name="Hasan A.M."/>
            <person name="Jahan S."/>
            <person name="Shafiuddin M."/>
            <person name="Mahmood N."/>
            <person name="Shommy N.S."/>
        </authorList>
    </citation>
    <scope>NUCLEOTIDE SEQUENCE [LARGE SCALE GENOMIC DNA]</scope>
    <source>
        <strain evidence="3">cv. O-4</strain>
    </source>
</reference>
<evidence type="ECO:0000313" key="3">
    <source>
        <dbReference type="Proteomes" id="UP000187203"/>
    </source>
</evidence>
<dbReference type="EMBL" id="AWUE01017169">
    <property type="protein sequence ID" value="OMO88075.1"/>
    <property type="molecule type" value="Genomic_DNA"/>
</dbReference>
<dbReference type="AlphaFoldDB" id="A0A1R3IZS2"/>
<protein>
    <submittedName>
        <fullName evidence="2">Jordan transposition protein</fullName>
    </submittedName>
</protein>
<gene>
    <name evidence="2" type="ORF">COLO4_20471</name>
</gene>
<keyword evidence="3" id="KW-1185">Reference proteome</keyword>
<feature type="region of interest" description="Disordered" evidence="1">
    <location>
        <begin position="15"/>
        <end position="45"/>
    </location>
</feature>
<evidence type="ECO:0000256" key="1">
    <source>
        <dbReference type="SAM" id="MobiDB-lite"/>
    </source>
</evidence>
<name>A0A1R3IZS2_9ROSI</name>
<feature type="compositionally biased region" description="Polar residues" evidence="1">
    <location>
        <begin position="15"/>
        <end position="30"/>
    </location>
</feature>
<sequence>MPRGPTSPILCMLASNLTDPTRPNSMNNNRRNWKKIGKQSPRDRISPAFFSSSKVVHSRFVGCV</sequence>
<dbReference type="Proteomes" id="UP000187203">
    <property type="component" value="Unassembled WGS sequence"/>
</dbReference>
<organism evidence="2 3">
    <name type="scientific">Corchorus olitorius</name>
    <dbReference type="NCBI Taxonomy" id="93759"/>
    <lineage>
        <taxon>Eukaryota</taxon>
        <taxon>Viridiplantae</taxon>
        <taxon>Streptophyta</taxon>
        <taxon>Embryophyta</taxon>
        <taxon>Tracheophyta</taxon>
        <taxon>Spermatophyta</taxon>
        <taxon>Magnoliopsida</taxon>
        <taxon>eudicotyledons</taxon>
        <taxon>Gunneridae</taxon>
        <taxon>Pentapetalae</taxon>
        <taxon>rosids</taxon>
        <taxon>malvids</taxon>
        <taxon>Malvales</taxon>
        <taxon>Malvaceae</taxon>
        <taxon>Grewioideae</taxon>
        <taxon>Apeibeae</taxon>
        <taxon>Corchorus</taxon>
    </lineage>
</organism>